<keyword evidence="11 15" id="KW-0460">Magnesium</keyword>
<dbReference type="InterPro" id="IPR015795">
    <property type="entry name" value="Pyrv_Knase_C"/>
</dbReference>
<dbReference type="NCBIfam" id="TIGR01064">
    <property type="entry name" value="pyruv_kin"/>
    <property type="match status" value="1"/>
</dbReference>
<feature type="region of interest" description="Disordered" evidence="16">
    <location>
        <begin position="1"/>
        <end position="68"/>
    </location>
</feature>
<dbReference type="EMBL" id="CAXITT010000242">
    <property type="protein sequence ID" value="CAL1536898.1"/>
    <property type="molecule type" value="Genomic_DNA"/>
</dbReference>
<dbReference type="CDD" id="cd00288">
    <property type="entry name" value="Pyruvate_Kinase"/>
    <property type="match status" value="1"/>
</dbReference>
<dbReference type="PROSITE" id="PS00110">
    <property type="entry name" value="PYRUVATE_KINASE"/>
    <property type="match status" value="1"/>
</dbReference>
<dbReference type="InterPro" id="IPR001697">
    <property type="entry name" value="Pyr_Knase"/>
</dbReference>
<dbReference type="InterPro" id="IPR040442">
    <property type="entry name" value="Pyrv_kinase-like_dom_sf"/>
</dbReference>
<dbReference type="SUPFAM" id="SSF50800">
    <property type="entry name" value="PK beta-barrel domain-like"/>
    <property type="match status" value="1"/>
</dbReference>
<dbReference type="Pfam" id="PF00224">
    <property type="entry name" value="PK"/>
    <property type="match status" value="1"/>
</dbReference>
<name>A0AAV2HS14_LYMST</name>
<comment type="cofactor">
    <cofactor evidence="1">
        <name>Mg(2+)</name>
        <dbReference type="ChEBI" id="CHEBI:18420"/>
    </cofactor>
</comment>
<evidence type="ECO:0000256" key="12">
    <source>
        <dbReference type="ARBA" id="ARBA00022958"/>
    </source>
</evidence>
<dbReference type="FunFam" id="3.20.20.60:FF:000025">
    <property type="entry name" value="Pyruvate kinase"/>
    <property type="match status" value="1"/>
</dbReference>
<dbReference type="GO" id="GO:0000287">
    <property type="term" value="F:magnesium ion binding"/>
    <property type="evidence" value="ECO:0007669"/>
    <property type="project" value="InterPro"/>
</dbReference>
<feature type="domain" description="Pyruvate kinase barrel" evidence="17">
    <location>
        <begin position="114"/>
        <end position="442"/>
    </location>
</feature>
<keyword evidence="13 15" id="KW-0324">Glycolysis</keyword>
<dbReference type="PRINTS" id="PR01050">
    <property type="entry name" value="PYRUVTKNASE"/>
</dbReference>
<proteinExistence type="inferred from homology"/>
<dbReference type="GO" id="GO:0030955">
    <property type="term" value="F:potassium ion binding"/>
    <property type="evidence" value="ECO:0007669"/>
    <property type="project" value="InterPro"/>
</dbReference>
<evidence type="ECO:0000256" key="1">
    <source>
        <dbReference type="ARBA" id="ARBA00001946"/>
    </source>
</evidence>
<keyword evidence="12" id="KW-0630">Potassium</keyword>
<comment type="catalytic activity">
    <reaction evidence="15">
        <text>pyruvate + ATP = phosphoenolpyruvate + ADP + H(+)</text>
        <dbReference type="Rhea" id="RHEA:18157"/>
        <dbReference type="ChEBI" id="CHEBI:15361"/>
        <dbReference type="ChEBI" id="CHEBI:15378"/>
        <dbReference type="ChEBI" id="CHEBI:30616"/>
        <dbReference type="ChEBI" id="CHEBI:58702"/>
        <dbReference type="ChEBI" id="CHEBI:456216"/>
        <dbReference type="EC" id="2.7.1.40"/>
    </reaction>
</comment>
<dbReference type="Pfam" id="PF02887">
    <property type="entry name" value="PK_C"/>
    <property type="match status" value="1"/>
</dbReference>
<keyword evidence="10" id="KW-0067">ATP-binding</keyword>
<evidence type="ECO:0000259" key="18">
    <source>
        <dbReference type="Pfam" id="PF02887"/>
    </source>
</evidence>
<evidence type="ECO:0000256" key="2">
    <source>
        <dbReference type="ARBA" id="ARBA00001958"/>
    </source>
</evidence>
<feature type="domain" description="Pyruvate kinase C-terminal" evidence="18">
    <location>
        <begin position="477"/>
        <end position="611"/>
    </location>
</feature>
<evidence type="ECO:0000256" key="7">
    <source>
        <dbReference type="ARBA" id="ARBA00022723"/>
    </source>
</evidence>
<evidence type="ECO:0000256" key="9">
    <source>
        <dbReference type="ARBA" id="ARBA00022777"/>
    </source>
</evidence>
<comment type="similarity">
    <text evidence="4 15">Belongs to the pyruvate kinase family.</text>
</comment>
<gene>
    <name evidence="19" type="ORF">GSLYS_00010811001</name>
</gene>
<comment type="cofactor">
    <cofactor evidence="2">
        <name>K(+)</name>
        <dbReference type="ChEBI" id="CHEBI:29103"/>
    </cofactor>
</comment>
<dbReference type="InterPro" id="IPR018209">
    <property type="entry name" value="Pyrv_Knase_AS"/>
</dbReference>
<evidence type="ECO:0000256" key="15">
    <source>
        <dbReference type="RuleBase" id="RU000504"/>
    </source>
</evidence>
<evidence type="ECO:0000256" key="16">
    <source>
        <dbReference type="SAM" id="MobiDB-lite"/>
    </source>
</evidence>
<dbReference type="Gene3D" id="3.20.20.60">
    <property type="entry name" value="Phosphoenolpyruvate-binding domains"/>
    <property type="match status" value="1"/>
</dbReference>
<evidence type="ECO:0000256" key="3">
    <source>
        <dbReference type="ARBA" id="ARBA00004997"/>
    </source>
</evidence>
<feature type="compositionally biased region" description="Polar residues" evidence="16">
    <location>
        <begin position="21"/>
        <end position="30"/>
    </location>
</feature>
<keyword evidence="9 15" id="KW-0418">Kinase</keyword>
<evidence type="ECO:0000256" key="8">
    <source>
        <dbReference type="ARBA" id="ARBA00022741"/>
    </source>
</evidence>
<accession>A0AAV2HS14</accession>
<dbReference type="InterPro" id="IPR015793">
    <property type="entry name" value="Pyrv_Knase_brl"/>
</dbReference>
<evidence type="ECO:0000313" key="20">
    <source>
        <dbReference type="Proteomes" id="UP001497497"/>
    </source>
</evidence>
<keyword evidence="7" id="KW-0479">Metal-binding</keyword>
<dbReference type="NCBIfam" id="NF004491">
    <property type="entry name" value="PRK05826.1"/>
    <property type="match status" value="1"/>
</dbReference>
<protein>
    <recommendedName>
        <fullName evidence="5 15">Pyruvate kinase</fullName>
        <ecNumber evidence="5 15">2.7.1.40</ecNumber>
    </recommendedName>
</protein>
<organism evidence="19 20">
    <name type="scientific">Lymnaea stagnalis</name>
    <name type="common">Great pond snail</name>
    <name type="synonym">Helix stagnalis</name>
    <dbReference type="NCBI Taxonomy" id="6523"/>
    <lineage>
        <taxon>Eukaryota</taxon>
        <taxon>Metazoa</taxon>
        <taxon>Spiralia</taxon>
        <taxon>Lophotrochozoa</taxon>
        <taxon>Mollusca</taxon>
        <taxon>Gastropoda</taxon>
        <taxon>Heterobranchia</taxon>
        <taxon>Euthyneura</taxon>
        <taxon>Panpulmonata</taxon>
        <taxon>Hygrophila</taxon>
        <taxon>Lymnaeoidea</taxon>
        <taxon>Lymnaeidae</taxon>
        <taxon>Lymnaea</taxon>
    </lineage>
</organism>
<dbReference type="NCBIfam" id="NF004978">
    <property type="entry name" value="PRK06354.1"/>
    <property type="match status" value="1"/>
</dbReference>
<keyword evidence="8" id="KW-0547">Nucleotide-binding</keyword>
<dbReference type="GO" id="GO:0005524">
    <property type="term" value="F:ATP binding"/>
    <property type="evidence" value="ECO:0007669"/>
    <property type="project" value="UniProtKB-KW"/>
</dbReference>
<evidence type="ECO:0000256" key="13">
    <source>
        <dbReference type="ARBA" id="ARBA00023152"/>
    </source>
</evidence>
<dbReference type="GO" id="GO:0016301">
    <property type="term" value="F:kinase activity"/>
    <property type="evidence" value="ECO:0007669"/>
    <property type="project" value="UniProtKB-KW"/>
</dbReference>
<comment type="caution">
    <text evidence="19">The sequence shown here is derived from an EMBL/GenBank/DDBJ whole genome shotgun (WGS) entry which is preliminary data.</text>
</comment>
<reference evidence="19 20" key="1">
    <citation type="submission" date="2024-04" db="EMBL/GenBank/DDBJ databases">
        <authorList>
            <consortium name="Genoscope - CEA"/>
            <person name="William W."/>
        </authorList>
    </citation>
    <scope>NUCLEOTIDE SEQUENCE [LARGE SCALE GENOMIC DNA]</scope>
</reference>
<dbReference type="EC" id="2.7.1.40" evidence="5 15"/>
<feature type="compositionally biased region" description="Polar residues" evidence="16">
    <location>
        <begin position="42"/>
        <end position="59"/>
    </location>
</feature>
<dbReference type="InterPro" id="IPR015806">
    <property type="entry name" value="Pyrv_Knase_insert_dom_sf"/>
</dbReference>
<keyword evidence="20" id="KW-1185">Reference proteome</keyword>
<dbReference type="AlphaFoldDB" id="A0AAV2HS14"/>
<comment type="pathway">
    <text evidence="3 15">Carbohydrate degradation; glycolysis; pyruvate from D-glyceraldehyde 3-phosphate: step 5/5.</text>
</comment>
<dbReference type="PANTHER" id="PTHR11817">
    <property type="entry name" value="PYRUVATE KINASE"/>
    <property type="match status" value="1"/>
</dbReference>
<dbReference type="Proteomes" id="UP001497497">
    <property type="component" value="Unassembled WGS sequence"/>
</dbReference>
<dbReference type="SUPFAM" id="SSF51621">
    <property type="entry name" value="Phosphoenolpyruvate/pyruvate domain"/>
    <property type="match status" value="1"/>
</dbReference>
<dbReference type="FunFam" id="3.40.1380.20:FF:000001">
    <property type="entry name" value="Pyruvate kinase"/>
    <property type="match status" value="1"/>
</dbReference>
<keyword evidence="14" id="KW-0670">Pyruvate</keyword>
<sequence>MAQMLAKPGSTGQMPIFPNQFPRSSSTANKSGILKTAPKISGSANTSMTSLGRKSSNESSRIDYPSSKEPFNLREAEFKGDYYLQTQQLHAANANSRLEHMCALDIDSEPGQVRMTGIICTIGPATMEVQMLQKMMLEGMNIARLNFSHGSHDYHRQTIENVRKAVEAFSEPKPIAIALDTKGPEIRTGLIDGSGTGEATLVTGETIKLTVDDAFMDKCNKDILWVDYKNITKVVNPGCRIYIDDGLISIICKEKGSDYLICEIENGGVLGSKKGCNLPGTAVDLPAVSEKDKADLQFGVDMGVDMIFASFIRDAAGIKEIRKVLGPKGANIKIIAKLENHQGIRNFMEILEETDGVMVARGDMGIEIPPEKVFLAQKMMIGCCNRAGKPVICATQMLESMTTKPRATRSETSDVANAVLDGADCVMLSGETAKGKFPLETVRHMHRICREAESAIFHKQNFEDLRRETPLYTDSTHTIAIAAVEASFTCMAAAIIVLTTTGRSAYLVSAYRPRCPILAVTRNAQTARQAHLYRGIFPIHYVESTKLFLTKSSNISYFTPKMNEWTADVDRRIWKAMSLGMERGLIKEEDPVVILTGWKPGSGATNTMRIIAAHNQMDKELLPPIVGMSSVPSFSRTKEMTEEFSAISVASEDSGDVKFF</sequence>
<dbReference type="Gene3D" id="3.40.1380.20">
    <property type="entry name" value="Pyruvate kinase, C-terminal domain"/>
    <property type="match status" value="2"/>
</dbReference>
<evidence type="ECO:0000256" key="11">
    <source>
        <dbReference type="ARBA" id="ARBA00022842"/>
    </source>
</evidence>
<dbReference type="InterPro" id="IPR011037">
    <property type="entry name" value="Pyrv_Knase-like_insert_dom_sf"/>
</dbReference>
<dbReference type="InterPro" id="IPR015813">
    <property type="entry name" value="Pyrv/PenolPyrv_kinase-like_dom"/>
</dbReference>
<dbReference type="GO" id="GO:0004743">
    <property type="term" value="F:pyruvate kinase activity"/>
    <property type="evidence" value="ECO:0007669"/>
    <property type="project" value="UniProtKB-EC"/>
</dbReference>
<evidence type="ECO:0000256" key="5">
    <source>
        <dbReference type="ARBA" id="ARBA00012142"/>
    </source>
</evidence>
<dbReference type="Gene3D" id="2.40.33.10">
    <property type="entry name" value="PK beta-barrel domain-like"/>
    <property type="match status" value="1"/>
</dbReference>
<dbReference type="InterPro" id="IPR036918">
    <property type="entry name" value="Pyrv_Knase_C_sf"/>
</dbReference>
<keyword evidence="6 15" id="KW-0808">Transferase</keyword>
<evidence type="ECO:0000313" key="19">
    <source>
        <dbReference type="EMBL" id="CAL1536898.1"/>
    </source>
</evidence>
<evidence type="ECO:0000256" key="4">
    <source>
        <dbReference type="ARBA" id="ARBA00008663"/>
    </source>
</evidence>
<dbReference type="SUPFAM" id="SSF52935">
    <property type="entry name" value="PK C-terminal domain-like"/>
    <property type="match status" value="1"/>
</dbReference>
<evidence type="ECO:0000256" key="14">
    <source>
        <dbReference type="ARBA" id="ARBA00023317"/>
    </source>
</evidence>
<evidence type="ECO:0000256" key="10">
    <source>
        <dbReference type="ARBA" id="ARBA00022840"/>
    </source>
</evidence>
<dbReference type="FunFam" id="2.40.33.10:FF:000023">
    <property type="entry name" value="Pyruvate kinase PKM"/>
    <property type="match status" value="1"/>
</dbReference>
<evidence type="ECO:0000256" key="6">
    <source>
        <dbReference type="ARBA" id="ARBA00022679"/>
    </source>
</evidence>
<evidence type="ECO:0000259" key="17">
    <source>
        <dbReference type="Pfam" id="PF00224"/>
    </source>
</evidence>